<dbReference type="AlphaFoldDB" id="F0GXK1"/>
<gene>
    <name evidence="2" type="ORF">HMPREF9290_0246</name>
</gene>
<evidence type="ECO:0000313" key="2">
    <source>
        <dbReference type="EMBL" id="EGC81447.1"/>
    </source>
</evidence>
<dbReference type="InterPro" id="IPR023298">
    <property type="entry name" value="ATPase_P-typ_TM_dom_sf"/>
</dbReference>
<name>F0GXK1_9FIRM</name>
<dbReference type="Pfam" id="PF00690">
    <property type="entry name" value="Cation_ATPase_N"/>
    <property type="match status" value="1"/>
</dbReference>
<evidence type="ECO:0000259" key="1">
    <source>
        <dbReference type="Pfam" id="PF00690"/>
    </source>
</evidence>
<keyword evidence="3" id="KW-1185">Reference proteome</keyword>
<dbReference type="STRING" id="879305.HMPREF9290_0246"/>
<organism evidence="2 3">
    <name type="scientific">Anaerococcus prevotii ACS-065-V-Col13</name>
    <dbReference type="NCBI Taxonomy" id="879305"/>
    <lineage>
        <taxon>Bacteria</taxon>
        <taxon>Bacillati</taxon>
        <taxon>Bacillota</taxon>
        <taxon>Tissierellia</taxon>
        <taxon>Tissierellales</taxon>
        <taxon>Peptoniphilaceae</taxon>
        <taxon>Anaerococcus</taxon>
    </lineage>
</organism>
<dbReference type="SUPFAM" id="SSF81665">
    <property type="entry name" value="Calcium ATPase, transmembrane domain M"/>
    <property type="match status" value="1"/>
</dbReference>
<proteinExistence type="predicted"/>
<dbReference type="InterPro" id="IPR004014">
    <property type="entry name" value="ATPase_P-typ_cation-transptr_N"/>
</dbReference>
<dbReference type="Proteomes" id="UP000005286">
    <property type="component" value="Unassembled WGS sequence"/>
</dbReference>
<dbReference type="PATRIC" id="fig|879305.3.peg.1532"/>
<evidence type="ECO:0000313" key="3">
    <source>
        <dbReference type="Proteomes" id="UP000005286"/>
    </source>
</evidence>
<comment type="caution">
    <text evidence="2">The sequence shown here is derived from an EMBL/GenBank/DDBJ whole genome shotgun (WGS) entry which is preliminary data.</text>
</comment>
<protein>
    <recommendedName>
        <fullName evidence="1">Cation-transporting P-type ATPase N-terminal domain-containing protein</fullName>
    </recommendedName>
</protein>
<feature type="domain" description="Cation-transporting P-type ATPase N-terminal" evidence="1">
    <location>
        <begin position="4"/>
        <end position="40"/>
    </location>
</feature>
<accession>F0GXK1</accession>
<sequence>MKDFWAYDKDDILKELNISEAGLSSKEVCDRIENYGKNVFA</sequence>
<dbReference type="EMBL" id="AEXM01000032">
    <property type="protein sequence ID" value="EGC81447.1"/>
    <property type="molecule type" value="Genomic_DNA"/>
</dbReference>
<reference evidence="2 3" key="1">
    <citation type="submission" date="2011-01" db="EMBL/GenBank/DDBJ databases">
        <authorList>
            <person name="Durkin A.S."/>
            <person name="Madupu R."/>
            <person name="Torralba M."/>
            <person name="Gillis M."/>
            <person name="Methe B."/>
            <person name="Sutton G."/>
            <person name="Nelson K.E."/>
        </authorList>
    </citation>
    <scope>NUCLEOTIDE SEQUENCE [LARGE SCALE GENOMIC DNA]</scope>
    <source>
        <strain evidence="2 3">ACS-065-V-Col13</strain>
    </source>
</reference>